<protein>
    <submittedName>
        <fullName evidence="1">Uncharacterized protein</fullName>
    </submittedName>
</protein>
<dbReference type="EMBL" id="MCGN01000004">
    <property type="protein sequence ID" value="ORY98087.1"/>
    <property type="molecule type" value="Genomic_DNA"/>
</dbReference>
<dbReference type="GO" id="GO:0030008">
    <property type="term" value="C:TRAPP complex"/>
    <property type="evidence" value="ECO:0007669"/>
    <property type="project" value="TreeGrafter"/>
</dbReference>
<comment type="caution">
    <text evidence="1">The sequence shown here is derived from an EMBL/GenBank/DDBJ whole genome shotgun (WGS) entry which is preliminary data.</text>
</comment>
<dbReference type="AlphaFoldDB" id="A0A1X2HGN6"/>
<dbReference type="PANTHER" id="PTHR21581">
    <property type="entry name" value="D-ALANYL-D-ALANINE CARBOXYPEPTIDASE"/>
    <property type="match status" value="1"/>
</dbReference>
<proteinExistence type="predicted"/>
<gene>
    <name evidence="1" type="ORF">BCR43DRAFT_260490</name>
</gene>
<reference evidence="1 2" key="1">
    <citation type="submission" date="2016-07" db="EMBL/GenBank/DDBJ databases">
        <title>Pervasive Adenine N6-methylation of Active Genes in Fungi.</title>
        <authorList>
            <consortium name="DOE Joint Genome Institute"/>
            <person name="Mondo S.J."/>
            <person name="Dannebaum R.O."/>
            <person name="Kuo R.C."/>
            <person name="Labutti K."/>
            <person name="Haridas S."/>
            <person name="Kuo A."/>
            <person name="Salamov A."/>
            <person name="Ahrendt S.R."/>
            <person name="Lipzen A."/>
            <person name="Sullivan W."/>
            <person name="Andreopoulos W.B."/>
            <person name="Clum A."/>
            <person name="Lindquist E."/>
            <person name="Daum C."/>
            <person name="Ramamoorthy G.K."/>
            <person name="Gryganskyi A."/>
            <person name="Culley D."/>
            <person name="Magnuson J.K."/>
            <person name="James T.Y."/>
            <person name="O'Malley M.A."/>
            <person name="Stajich J.E."/>
            <person name="Spatafora J.W."/>
            <person name="Visel A."/>
            <person name="Grigoriev I.V."/>
        </authorList>
    </citation>
    <scope>NUCLEOTIDE SEQUENCE [LARGE SCALE GENOMIC DNA]</scope>
    <source>
        <strain evidence="1 2">NRRL 2496</strain>
    </source>
</reference>
<dbReference type="SUPFAM" id="SSF48452">
    <property type="entry name" value="TPR-like"/>
    <property type="match status" value="1"/>
</dbReference>
<dbReference type="PANTHER" id="PTHR21581:SF6">
    <property type="entry name" value="TRAFFICKING PROTEIN PARTICLE COMPLEX SUBUNIT 12"/>
    <property type="match status" value="1"/>
</dbReference>
<dbReference type="GO" id="GO:0005794">
    <property type="term" value="C:Golgi apparatus"/>
    <property type="evidence" value="ECO:0007669"/>
    <property type="project" value="TreeGrafter"/>
</dbReference>
<dbReference type="Pfam" id="PF07721">
    <property type="entry name" value="TPR_4"/>
    <property type="match status" value="2"/>
</dbReference>
<dbReference type="InterPro" id="IPR011717">
    <property type="entry name" value="TPR-4"/>
</dbReference>
<dbReference type="OMA" id="RIPRNAD"/>
<organism evidence="1 2">
    <name type="scientific">Syncephalastrum racemosum</name>
    <name type="common">Filamentous fungus</name>
    <dbReference type="NCBI Taxonomy" id="13706"/>
    <lineage>
        <taxon>Eukaryota</taxon>
        <taxon>Fungi</taxon>
        <taxon>Fungi incertae sedis</taxon>
        <taxon>Mucoromycota</taxon>
        <taxon>Mucoromycotina</taxon>
        <taxon>Mucoromycetes</taxon>
        <taxon>Mucorales</taxon>
        <taxon>Syncephalastraceae</taxon>
        <taxon>Syncephalastrum</taxon>
    </lineage>
</organism>
<dbReference type="OrthoDB" id="428342at2759"/>
<name>A0A1X2HGN6_SYNRA</name>
<dbReference type="GO" id="GO:0042802">
    <property type="term" value="F:identical protein binding"/>
    <property type="evidence" value="ECO:0007669"/>
    <property type="project" value="InterPro"/>
</dbReference>
<dbReference type="InParanoid" id="A0A1X2HGN6"/>
<dbReference type="Proteomes" id="UP000242180">
    <property type="component" value="Unassembled WGS sequence"/>
</dbReference>
<sequence>MNSMWRSVARYARNTIVQTTPTELETLVELWHVRLLALTQLGFYQLASAEMDKMGDLPTSSTTLFPLRVLWARLPAFLNHPLVTLERLTLLIVDCKKQGWTDREQQVTLVLATHMMAMGDFIAAATTLERIPRNADVLSSLARLYLQLGDIHTAESLYSQIEGSSTAVQEAIKVNKAFLLMGKGEWAQARDQLQQVIKDNADNLTAVNNLAVCEVYLGNLGKAIELLETMTAQNPTSAGTCETALLNMCTLYELKHDPATEQKIEVMRQVARWAGDAFNADCLKLYQ</sequence>
<accession>A0A1X2HGN6</accession>
<evidence type="ECO:0000313" key="2">
    <source>
        <dbReference type="Proteomes" id="UP000242180"/>
    </source>
</evidence>
<dbReference type="Pfam" id="PF14559">
    <property type="entry name" value="TPR_19"/>
    <property type="match status" value="1"/>
</dbReference>
<dbReference type="STRING" id="13706.A0A1X2HGN6"/>
<evidence type="ECO:0000313" key="1">
    <source>
        <dbReference type="EMBL" id="ORY98087.1"/>
    </source>
</evidence>
<dbReference type="InterPro" id="IPR011990">
    <property type="entry name" value="TPR-like_helical_dom_sf"/>
</dbReference>
<dbReference type="Gene3D" id="1.25.40.10">
    <property type="entry name" value="Tetratricopeptide repeat domain"/>
    <property type="match status" value="1"/>
</dbReference>
<keyword evidence="2" id="KW-1185">Reference proteome</keyword>